<keyword evidence="2" id="KW-1185">Reference proteome</keyword>
<dbReference type="EMBL" id="CAXHTA020000019">
    <property type="protein sequence ID" value="CAL5228611.1"/>
    <property type="molecule type" value="Genomic_DNA"/>
</dbReference>
<evidence type="ECO:0000313" key="2">
    <source>
        <dbReference type="Proteomes" id="UP001497392"/>
    </source>
</evidence>
<proteinExistence type="predicted"/>
<comment type="caution">
    <text evidence="1">The sequence shown here is derived from an EMBL/GenBank/DDBJ whole genome shotgun (WGS) entry which is preliminary data.</text>
</comment>
<name>A0ABP1GCX0_9CHLO</name>
<reference evidence="1 2" key="1">
    <citation type="submission" date="2024-06" db="EMBL/GenBank/DDBJ databases">
        <authorList>
            <person name="Kraege A."/>
            <person name="Thomma B."/>
        </authorList>
    </citation>
    <scope>NUCLEOTIDE SEQUENCE [LARGE SCALE GENOMIC DNA]</scope>
</reference>
<dbReference type="Proteomes" id="UP001497392">
    <property type="component" value="Unassembled WGS sequence"/>
</dbReference>
<gene>
    <name evidence="1" type="primary">g11774</name>
    <name evidence="1" type="ORF">VP750_LOCUS10517</name>
</gene>
<protein>
    <submittedName>
        <fullName evidence="1">G11774 protein</fullName>
    </submittedName>
</protein>
<sequence length="110" mass="12310">MVDLAALENDHGLKRRLAAIGLQPMADWVRYGCQTRKIPGSIITACARMFTSNRDLVPSSEKDLKGTPYAETTSLKDNLDHNNCVEYLEELEPVFRQTASFGESCYGKHC</sequence>
<accession>A0ABP1GCX0</accession>
<organism evidence="1 2">
    <name type="scientific">Coccomyxa viridis</name>
    <dbReference type="NCBI Taxonomy" id="1274662"/>
    <lineage>
        <taxon>Eukaryota</taxon>
        <taxon>Viridiplantae</taxon>
        <taxon>Chlorophyta</taxon>
        <taxon>core chlorophytes</taxon>
        <taxon>Trebouxiophyceae</taxon>
        <taxon>Trebouxiophyceae incertae sedis</taxon>
        <taxon>Coccomyxaceae</taxon>
        <taxon>Coccomyxa</taxon>
    </lineage>
</organism>
<evidence type="ECO:0000313" key="1">
    <source>
        <dbReference type="EMBL" id="CAL5228611.1"/>
    </source>
</evidence>